<feature type="transmembrane region" description="Helical" evidence="1">
    <location>
        <begin position="6"/>
        <end position="26"/>
    </location>
</feature>
<reference evidence="3" key="1">
    <citation type="journal article" date="2019" name="Int. J. Syst. Evol. Microbiol.">
        <title>The Global Catalogue of Microorganisms (GCM) 10K type strain sequencing project: providing services to taxonomists for standard genome sequencing and annotation.</title>
        <authorList>
            <consortium name="The Broad Institute Genomics Platform"/>
            <consortium name="The Broad Institute Genome Sequencing Center for Infectious Disease"/>
            <person name="Wu L."/>
            <person name="Ma J."/>
        </authorList>
    </citation>
    <scope>NUCLEOTIDE SEQUENCE [LARGE SCALE GENOMIC DNA]</scope>
    <source>
        <strain evidence="3">CCUG 59189</strain>
    </source>
</reference>
<evidence type="ECO:0000313" key="3">
    <source>
        <dbReference type="Proteomes" id="UP001597262"/>
    </source>
</evidence>
<evidence type="ECO:0000313" key="2">
    <source>
        <dbReference type="EMBL" id="MFD1177940.1"/>
    </source>
</evidence>
<sequence>MDGSWIWPLACSLMMVVMMFGMRGGGHKHHTQASQMQTDYESRNHQDHQIKADGHCSSHHHQAKRHNWMMLLYCVLPVVLVAAALVVGRFSGASMNILPLLWVLICPLSHFFLMPFIMGEKKR</sequence>
<dbReference type="RefSeq" id="WP_379320388.1">
    <property type="nucleotide sequence ID" value="NZ_JBHTLM010000012.1"/>
</dbReference>
<keyword evidence="1" id="KW-0812">Transmembrane</keyword>
<keyword evidence="1" id="KW-1133">Transmembrane helix</keyword>
<keyword evidence="3" id="KW-1185">Reference proteome</keyword>
<evidence type="ECO:0000256" key="1">
    <source>
        <dbReference type="SAM" id="Phobius"/>
    </source>
</evidence>
<accession>A0ABW3S1B6</accession>
<keyword evidence="1" id="KW-0472">Membrane</keyword>
<organism evidence="2 3">
    <name type="scientific">Paenibacillus puldeungensis</name>
    <dbReference type="NCBI Taxonomy" id="696536"/>
    <lineage>
        <taxon>Bacteria</taxon>
        <taxon>Bacillati</taxon>
        <taxon>Bacillota</taxon>
        <taxon>Bacilli</taxon>
        <taxon>Bacillales</taxon>
        <taxon>Paenibacillaceae</taxon>
        <taxon>Paenibacillus</taxon>
    </lineage>
</organism>
<protein>
    <recommendedName>
        <fullName evidence="4">DUF2933 domain-containing protein</fullName>
    </recommendedName>
</protein>
<feature type="transmembrane region" description="Helical" evidence="1">
    <location>
        <begin position="97"/>
        <end position="118"/>
    </location>
</feature>
<dbReference type="Proteomes" id="UP001597262">
    <property type="component" value="Unassembled WGS sequence"/>
</dbReference>
<gene>
    <name evidence="2" type="ORF">ACFQ3W_16740</name>
</gene>
<evidence type="ECO:0008006" key="4">
    <source>
        <dbReference type="Google" id="ProtNLM"/>
    </source>
</evidence>
<proteinExistence type="predicted"/>
<name>A0ABW3S1B6_9BACL</name>
<feature type="transmembrane region" description="Helical" evidence="1">
    <location>
        <begin position="70"/>
        <end position="91"/>
    </location>
</feature>
<comment type="caution">
    <text evidence="2">The sequence shown here is derived from an EMBL/GenBank/DDBJ whole genome shotgun (WGS) entry which is preliminary data.</text>
</comment>
<dbReference type="EMBL" id="JBHTLM010000012">
    <property type="protein sequence ID" value="MFD1177940.1"/>
    <property type="molecule type" value="Genomic_DNA"/>
</dbReference>